<evidence type="ECO:0000313" key="8">
    <source>
        <dbReference type="EMBL" id="BET98885.1"/>
    </source>
</evidence>
<sequence length="445" mass="51050">MPVSIDSEAFNGDLYDVIGIGFGPANIALAIAMEEAQFSGRCLFLERNTKTEWQPQMLLSGSDIQNNPCRDLVTPRNPRSRYTFTNFLFENKRLFEHLNLGLEFPLRREFAEYVRWVASFFSHQIAYDRSVKKLTLVNHTKEKYYRIETDKNEVYFSRSVVVAPGRTPMIPTVFEKANSHRVFHLTRYLKTLNQLNEKKPLNRIAVIGGSQSAVEIILHLRQNYPNVEIINIQRGYGFRLKDTSPFSDHVYFPEFVDYYFNASESGKKHLNQHLHFTNYSAADKDVIHQLYVSMYEDKLQGKTPVKIWSCQEILNYSEDENHCQLQIREVNTGEQLTLDNIDGIVLATGFRNFGSGENDELCPPLMTDLYPLLEKNNDGGFLKLERDYSLKPASAQEELPPLFLNGLCESSHGYGDAGSFSLLSLRSQEILQSLDRQLAKKTALA</sequence>
<proteinExistence type="inferred from homology"/>
<evidence type="ECO:0000256" key="1">
    <source>
        <dbReference type="ARBA" id="ARBA00001974"/>
    </source>
</evidence>
<evidence type="ECO:0000256" key="4">
    <source>
        <dbReference type="ARBA" id="ARBA00022630"/>
    </source>
</evidence>
<dbReference type="Proteomes" id="UP001529514">
    <property type="component" value="Plasmid pXT29"/>
</dbReference>
<keyword evidence="8" id="KW-0614">Plasmid</keyword>
<evidence type="ECO:0000256" key="5">
    <source>
        <dbReference type="ARBA" id="ARBA00022827"/>
    </source>
</evidence>
<dbReference type="InterPro" id="IPR036188">
    <property type="entry name" value="FAD/NAD-bd_sf"/>
</dbReference>
<evidence type="ECO:0000256" key="3">
    <source>
        <dbReference type="ARBA" id="ARBA00007588"/>
    </source>
</evidence>
<dbReference type="Gene3D" id="3.50.50.60">
    <property type="entry name" value="FAD/NAD(P)-binding domain"/>
    <property type="match status" value="1"/>
</dbReference>
<dbReference type="InterPro" id="IPR025700">
    <property type="entry name" value="Lys/Orn_oxygenase"/>
</dbReference>
<accession>A0ABM8K170</accession>
<evidence type="ECO:0000256" key="7">
    <source>
        <dbReference type="ARBA" id="ARBA00023002"/>
    </source>
</evidence>
<comment type="similarity">
    <text evidence="3">Belongs to the lysine N(6)-hydroxylase/L-ornithine N(5)-oxygenase family.</text>
</comment>
<evidence type="ECO:0000256" key="6">
    <source>
        <dbReference type="ARBA" id="ARBA00022857"/>
    </source>
</evidence>
<dbReference type="PANTHER" id="PTHR42802:SF1">
    <property type="entry name" value="L-ORNITHINE N(5)-MONOOXYGENASE"/>
    <property type="match status" value="1"/>
</dbReference>
<dbReference type="EMBL" id="AP028980">
    <property type="protein sequence ID" value="BET98885.1"/>
    <property type="molecule type" value="Genomic_DNA"/>
</dbReference>
<keyword evidence="4" id="KW-0285">Flavoprotein</keyword>
<dbReference type="RefSeq" id="WP_374053727.1">
    <property type="nucleotide sequence ID" value="NZ_AP028980.1"/>
</dbReference>
<keyword evidence="6" id="KW-0521">NADP</keyword>
<keyword evidence="9" id="KW-1185">Reference proteome</keyword>
<keyword evidence="5" id="KW-0274">FAD</keyword>
<evidence type="ECO:0000313" key="9">
    <source>
        <dbReference type="Proteomes" id="UP001529514"/>
    </source>
</evidence>
<dbReference type="PRINTS" id="PR00368">
    <property type="entry name" value="FADPNR"/>
</dbReference>
<evidence type="ECO:0000256" key="2">
    <source>
        <dbReference type="ARBA" id="ARBA00004924"/>
    </source>
</evidence>
<name>A0ABM8K170_9GAMM</name>
<dbReference type="SUPFAM" id="SSF51905">
    <property type="entry name" value="FAD/NAD(P)-binding domain"/>
    <property type="match status" value="2"/>
</dbReference>
<dbReference type="PANTHER" id="PTHR42802">
    <property type="entry name" value="MONOOXYGENASE"/>
    <property type="match status" value="1"/>
</dbReference>
<reference evidence="8 9" key="1">
    <citation type="submission" date="2023-10" db="EMBL/GenBank/DDBJ databases">
        <title>Xenorhabdus taiwanensis sp. nov., a symbiotic bacterium associated with the entomopathogenic nematode Steinernema taiwanensis.</title>
        <authorList>
            <person name="Tseng C.T."/>
            <person name="Shu H.Y."/>
            <person name="Chen M.H."/>
            <person name="Fang Y.J."/>
            <person name="Wu T.L."/>
            <person name="Lin Y.C."/>
            <person name="Huang C.J."/>
        </authorList>
    </citation>
    <scope>NUCLEOTIDE SEQUENCE [LARGE SCALE GENOMIC DNA]</scope>
    <source>
        <strain evidence="8 9">TCT-1</strain>
        <plasmid evidence="8 9">pXT29</plasmid>
    </source>
</reference>
<protein>
    <submittedName>
        <fullName evidence="8">L-ornithine N(5)-monooxygenase PvdA</fullName>
    </submittedName>
</protein>
<geneLocation type="plasmid" evidence="8 9">
    <name>pXT29</name>
</geneLocation>
<dbReference type="Pfam" id="PF13434">
    <property type="entry name" value="Lys_Orn_oxgnase"/>
    <property type="match status" value="1"/>
</dbReference>
<gene>
    <name evidence="8" type="primary">pvdA</name>
    <name evidence="8" type="ORF">TCT1_38060</name>
</gene>
<organism evidence="8 9">
    <name type="scientific">Xenorhabdus taiwanensis</name>
    <dbReference type="NCBI Taxonomy" id="3085177"/>
    <lineage>
        <taxon>Bacteria</taxon>
        <taxon>Pseudomonadati</taxon>
        <taxon>Pseudomonadota</taxon>
        <taxon>Gammaproteobacteria</taxon>
        <taxon>Enterobacterales</taxon>
        <taxon>Morganellaceae</taxon>
        <taxon>Xenorhabdus</taxon>
    </lineage>
</organism>
<comment type="pathway">
    <text evidence="2">Siderophore biosynthesis.</text>
</comment>
<comment type="cofactor">
    <cofactor evidence="1">
        <name>FAD</name>
        <dbReference type="ChEBI" id="CHEBI:57692"/>
    </cofactor>
</comment>
<keyword evidence="7" id="KW-0560">Oxidoreductase</keyword>